<dbReference type="SUPFAM" id="SSF47413">
    <property type="entry name" value="lambda repressor-like DNA-binding domains"/>
    <property type="match status" value="1"/>
</dbReference>
<keyword evidence="4" id="KW-1185">Reference proteome</keyword>
<dbReference type="KEGG" id="hjo:AY555_02885"/>
<proteinExistence type="predicted"/>
<evidence type="ECO:0000313" key="3">
    <source>
        <dbReference type="EMBL" id="AMW34565.1"/>
    </source>
</evidence>
<dbReference type="SMART" id="SM00530">
    <property type="entry name" value="HTH_XRE"/>
    <property type="match status" value="1"/>
</dbReference>
<evidence type="ECO:0000313" key="4">
    <source>
        <dbReference type="Proteomes" id="UP000076066"/>
    </source>
</evidence>
<gene>
    <name evidence="2" type="ORF">AY555_02885</name>
    <name evidence="3" type="ORF">AY555_04510</name>
</gene>
<sequence>MTEYDLDSIGGRLKKLLADRNMSISELARRVRASQSSISFLIAGKTRTTSKLAEIARVLDADIAWLATGQPNQDRATSGLDRELMRYVIAQSLSGLLQGGLTPAQVADVLIGLHDSWRGNGAEAVTASKTES</sequence>
<dbReference type="PROSITE" id="PS50943">
    <property type="entry name" value="HTH_CROC1"/>
    <property type="match status" value="1"/>
</dbReference>
<dbReference type="OrthoDB" id="6867563at2"/>
<feature type="domain" description="HTH cro/C1-type" evidence="1">
    <location>
        <begin position="13"/>
        <end position="66"/>
    </location>
</feature>
<reference evidence="3 4" key="1">
    <citation type="submission" date="2016-02" db="EMBL/GenBank/DDBJ databases">
        <title>Complete Genome of H5569, the type strain of the newly described species Haematospirillium jordaniae.</title>
        <authorList>
            <person name="Nicholson A.C."/>
            <person name="Humrighouse B.W."/>
            <person name="Loparov V."/>
            <person name="McQuiston J.R."/>
        </authorList>
    </citation>
    <scope>NUCLEOTIDE SEQUENCE [LARGE SCALE GENOMIC DNA]</scope>
    <source>
        <strain evidence="3 4">H5569</strain>
    </source>
</reference>
<dbReference type="InterPro" id="IPR010982">
    <property type="entry name" value="Lambda_DNA-bd_dom_sf"/>
</dbReference>
<dbReference type="RefSeq" id="WP_066133211.1">
    <property type="nucleotide sequence ID" value="NZ_CP014525.1"/>
</dbReference>
<name>A0A143DCX8_9PROT</name>
<dbReference type="InterPro" id="IPR001387">
    <property type="entry name" value="Cro/C1-type_HTH"/>
</dbReference>
<evidence type="ECO:0000313" key="2">
    <source>
        <dbReference type="EMBL" id="AMW34304.1"/>
    </source>
</evidence>
<dbReference type="Pfam" id="PF13443">
    <property type="entry name" value="HTH_26"/>
    <property type="match status" value="1"/>
</dbReference>
<accession>A0A143DCX8</accession>
<dbReference type="GO" id="GO:0003677">
    <property type="term" value="F:DNA binding"/>
    <property type="evidence" value="ECO:0007669"/>
    <property type="project" value="InterPro"/>
</dbReference>
<dbReference type="Gene3D" id="1.10.260.40">
    <property type="entry name" value="lambda repressor-like DNA-binding domains"/>
    <property type="match status" value="1"/>
</dbReference>
<dbReference type="KEGG" id="hjo:AY555_04510"/>
<dbReference type="GeneID" id="53316413"/>
<protein>
    <recommendedName>
        <fullName evidence="1">HTH cro/C1-type domain-containing protein</fullName>
    </recommendedName>
</protein>
<dbReference type="AlphaFoldDB" id="A0A143DCX8"/>
<dbReference type="EMBL" id="CP014525">
    <property type="protein sequence ID" value="AMW34565.1"/>
    <property type="molecule type" value="Genomic_DNA"/>
</dbReference>
<dbReference type="CDD" id="cd00093">
    <property type="entry name" value="HTH_XRE"/>
    <property type="match status" value="1"/>
</dbReference>
<evidence type="ECO:0000259" key="1">
    <source>
        <dbReference type="PROSITE" id="PS50943"/>
    </source>
</evidence>
<organism evidence="3 4">
    <name type="scientific">Haematospirillum jordaniae</name>
    <dbReference type="NCBI Taxonomy" id="1549855"/>
    <lineage>
        <taxon>Bacteria</taxon>
        <taxon>Pseudomonadati</taxon>
        <taxon>Pseudomonadota</taxon>
        <taxon>Alphaproteobacteria</taxon>
        <taxon>Rhodospirillales</taxon>
        <taxon>Novispirillaceae</taxon>
        <taxon>Haematospirillum</taxon>
    </lineage>
</organism>
<dbReference type="EMBL" id="CP014525">
    <property type="protein sequence ID" value="AMW34304.1"/>
    <property type="molecule type" value="Genomic_DNA"/>
</dbReference>
<dbReference type="Proteomes" id="UP000076066">
    <property type="component" value="Chromosome"/>
</dbReference>